<dbReference type="EMBL" id="JAAIUW010000009">
    <property type="protein sequence ID" value="KAF7817494.1"/>
    <property type="molecule type" value="Genomic_DNA"/>
</dbReference>
<proteinExistence type="predicted"/>
<accession>A0A834T8N8</accession>
<reference evidence="1" key="1">
    <citation type="submission" date="2020-09" db="EMBL/GenBank/DDBJ databases">
        <title>Genome-Enabled Discovery of Anthraquinone Biosynthesis in Senna tora.</title>
        <authorList>
            <person name="Kang S.-H."/>
            <person name="Pandey R.P."/>
            <person name="Lee C.-M."/>
            <person name="Sim J.-S."/>
            <person name="Jeong J.-T."/>
            <person name="Choi B.-S."/>
            <person name="Jung M."/>
            <person name="Ginzburg D."/>
            <person name="Zhao K."/>
            <person name="Won S.Y."/>
            <person name="Oh T.-J."/>
            <person name="Yu Y."/>
            <person name="Kim N.-H."/>
            <person name="Lee O.R."/>
            <person name="Lee T.-H."/>
            <person name="Bashyal P."/>
            <person name="Kim T.-S."/>
            <person name="Lee W.-H."/>
            <person name="Kawkins C."/>
            <person name="Kim C.-K."/>
            <person name="Kim J.S."/>
            <person name="Ahn B.O."/>
            <person name="Rhee S.Y."/>
            <person name="Sohng J.K."/>
        </authorList>
    </citation>
    <scope>NUCLEOTIDE SEQUENCE</scope>
    <source>
        <tissue evidence="1">Leaf</tissue>
    </source>
</reference>
<evidence type="ECO:0000313" key="1">
    <source>
        <dbReference type="EMBL" id="KAF7817494.1"/>
    </source>
</evidence>
<keyword evidence="2" id="KW-1185">Reference proteome</keyword>
<organism evidence="1 2">
    <name type="scientific">Senna tora</name>
    <dbReference type="NCBI Taxonomy" id="362788"/>
    <lineage>
        <taxon>Eukaryota</taxon>
        <taxon>Viridiplantae</taxon>
        <taxon>Streptophyta</taxon>
        <taxon>Embryophyta</taxon>
        <taxon>Tracheophyta</taxon>
        <taxon>Spermatophyta</taxon>
        <taxon>Magnoliopsida</taxon>
        <taxon>eudicotyledons</taxon>
        <taxon>Gunneridae</taxon>
        <taxon>Pentapetalae</taxon>
        <taxon>rosids</taxon>
        <taxon>fabids</taxon>
        <taxon>Fabales</taxon>
        <taxon>Fabaceae</taxon>
        <taxon>Caesalpinioideae</taxon>
        <taxon>Cassia clade</taxon>
        <taxon>Senna</taxon>
    </lineage>
</organism>
<sequence length="30" mass="3558">MSRRGFKGPDCDSTQSRSAFWENLRRPRLC</sequence>
<comment type="caution">
    <text evidence="1">The sequence shown here is derived from an EMBL/GenBank/DDBJ whole genome shotgun (WGS) entry which is preliminary data.</text>
</comment>
<gene>
    <name evidence="1" type="ORF">G2W53_031463</name>
</gene>
<dbReference type="Proteomes" id="UP000634136">
    <property type="component" value="Unassembled WGS sequence"/>
</dbReference>
<dbReference type="AlphaFoldDB" id="A0A834T8N8"/>
<name>A0A834T8N8_9FABA</name>
<protein>
    <submittedName>
        <fullName evidence="1">Uncharacterized protein</fullName>
    </submittedName>
</protein>
<evidence type="ECO:0000313" key="2">
    <source>
        <dbReference type="Proteomes" id="UP000634136"/>
    </source>
</evidence>